<dbReference type="Proteomes" id="UP000828390">
    <property type="component" value="Unassembled WGS sequence"/>
</dbReference>
<reference evidence="2" key="2">
    <citation type="submission" date="2020-11" db="EMBL/GenBank/DDBJ databases">
        <authorList>
            <person name="McCartney M.A."/>
            <person name="Auch B."/>
            <person name="Kono T."/>
            <person name="Mallez S."/>
            <person name="Becker A."/>
            <person name="Gohl D.M."/>
            <person name="Silverstein K.A.T."/>
            <person name="Koren S."/>
            <person name="Bechman K.B."/>
            <person name="Herman A."/>
            <person name="Abrahante J.E."/>
            <person name="Garbe J."/>
        </authorList>
    </citation>
    <scope>NUCLEOTIDE SEQUENCE</scope>
    <source>
        <strain evidence="2">Duluth1</strain>
        <tissue evidence="2">Whole animal</tissue>
    </source>
</reference>
<accession>A0A9D4F634</accession>
<protein>
    <submittedName>
        <fullName evidence="2">Uncharacterized protein</fullName>
    </submittedName>
</protein>
<sequence length="75" mass="7562">MTPHSPRQTATSTTQFTRSNSAVLAGSTGGPAETVLGAGRKLTRLFGVVVLPNSAQLGPSSTNVVPTSQPSGNLV</sequence>
<dbReference type="EMBL" id="JAIWYP010000008">
    <property type="protein sequence ID" value="KAH3790515.1"/>
    <property type="molecule type" value="Genomic_DNA"/>
</dbReference>
<evidence type="ECO:0000256" key="1">
    <source>
        <dbReference type="SAM" id="MobiDB-lite"/>
    </source>
</evidence>
<organism evidence="2 3">
    <name type="scientific">Dreissena polymorpha</name>
    <name type="common">Zebra mussel</name>
    <name type="synonym">Mytilus polymorpha</name>
    <dbReference type="NCBI Taxonomy" id="45954"/>
    <lineage>
        <taxon>Eukaryota</taxon>
        <taxon>Metazoa</taxon>
        <taxon>Spiralia</taxon>
        <taxon>Lophotrochozoa</taxon>
        <taxon>Mollusca</taxon>
        <taxon>Bivalvia</taxon>
        <taxon>Autobranchia</taxon>
        <taxon>Heteroconchia</taxon>
        <taxon>Euheterodonta</taxon>
        <taxon>Imparidentia</taxon>
        <taxon>Neoheterodontei</taxon>
        <taxon>Myida</taxon>
        <taxon>Dreissenoidea</taxon>
        <taxon>Dreissenidae</taxon>
        <taxon>Dreissena</taxon>
    </lineage>
</organism>
<evidence type="ECO:0000313" key="3">
    <source>
        <dbReference type="Proteomes" id="UP000828390"/>
    </source>
</evidence>
<keyword evidence="3" id="KW-1185">Reference proteome</keyword>
<name>A0A9D4F634_DREPO</name>
<reference evidence="2" key="1">
    <citation type="journal article" date="2019" name="bioRxiv">
        <title>The Genome of the Zebra Mussel, Dreissena polymorpha: A Resource for Invasive Species Research.</title>
        <authorList>
            <person name="McCartney M.A."/>
            <person name="Auch B."/>
            <person name="Kono T."/>
            <person name="Mallez S."/>
            <person name="Zhang Y."/>
            <person name="Obille A."/>
            <person name="Becker A."/>
            <person name="Abrahante J.E."/>
            <person name="Garbe J."/>
            <person name="Badalamenti J.P."/>
            <person name="Herman A."/>
            <person name="Mangelson H."/>
            <person name="Liachko I."/>
            <person name="Sullivan S."/>
            <person name="Sone E.D."/>
            <person name="Koren S."/>
            <person name="Silverstein K.A.T."/>
            <person name="Beckman K.B."/>
            <person name="Gohl D.M."/>
        </authorList>
    </citation>
    <scope>NUCLEOTIDE SEQUENCE</scope>
    <source>
        <strain evidence="2">Duluth1</strain>
        <tissue evidence="2">Whole animal</tissue>
    </source>
</reference>
<feature type="region of interest" description="Disordered" evidence="1">
    <location>
        <begin position="1"/>
        <end position="33"/>
    </location>
</feature>
<evidence type="ECO:0000313" key="2">
    <source>
        <dbReference type="EMBL" id="KAH3790515.1"/>
    </source>
</evidence>
<feature type="region of interest" description="Disordered" evidence="1">
    <location>
        <begin position="54"/>
        <end position="75"/>
    </location>
</feature>
<gene>
    <name evidence="2" type="ORF">DPMN_168717</name>
</gene>
<dbReference type="AlphaFoldDB" id="A0A9D4F634"/>
<feature type="compositionally biased region" description="Polar residues" evidence="1">
    <location>
        <begin position="1"/>
        <end position="22"/>
    </location>
</feature>
<proteinExistence type="predicted"/>
<comment type="caution">
    <text evidence="2">The sequence shown here is derived from an EMBL/GenBank/DDBJ whole genome shotgun (WGS) entry which is preliminary data.</text>
</comment>